<evidence type="ECO:0000313" key="3">
    <source>
        <dbReference type="Proteomes" id="UP001195660"/>
    </source>
</evidence>
<accession>A0ABS2CBK9</accession>
<dbReference type="InterPro" id="IPR027268">
    <property type="entry name" value="Peptidase_M4/M1_CTD_sf"/>
</dbReference>
<proteinExistence type="predicted"/>
<dbReference type="InterPro" id="IPR024191">
    <property type="entry name" value="Peptidase_M61"/>
</dbReference>
<dbReference type="Gene3D" id="2.30.42.10">
    <property type="match status" value="1"/>
</dbReference>
<keyword evidence="3" id="KW-1185">Reference proteome</keyword>
<dbReference type="PIRSF" id="PIRSF016493">
    <property type="entry name" value="Glycyl_aminpptds"/>
    <property type="match status" value="1"/>
</dbReference>
<dbReference type="PROSITE" id="PS50106">
    <property type="entry name" value="PDZ"/>
    <property type="match status" value="1"/>
</dbReference>
<dbReference type="Gene3D" id="1.10.390.10">
    <property type="entry name" value="Neutral Protease Domain 2"/>
    <property type="match status" value="1"/>
</dbReference>
<dbReference type="InterPro" id="IPR036034">
    <property type="entry name" value="PDZ_sf"/>
</dbReference>
<reference evidence="2 3" key="1">
    <citation type="submission" date="2019-11" db="EMBL/GenBank/DDBJ databases">
        <title>Novel Deefgea species.</title>
        <authorList>
            <person name="Han J.-H."/>
        </authorList>
    </citation>
    <scope>NUCLEOTIDE SEQUENCE [LARGE SCALE GENOMIC DNA]</scope>
    <source>
        <strain evidence="2 3">LMG 24817</strain>
    </source>
</reference>
<evidence type="ECO:0000313" key="2">
    <source>
        <dbReference type="EMBL" id="MBM5570818.1"/>
    </source>
</evidence>
<dbReference type="SUPFAM" id="SSF55486">
    <property type="entry name" value="Metalloproteases ('zincins'), catalytic domain"/>
    <property type="match status" value="1"/>
</dbReference>
<dbReference type="InterPro" id="IPR001478">
    <property type="entry name" value="PDZ"/>
</dbReference>
<name>A0ABS2CBK9_9NEIS</name>
<organism evidence="2 3">
    <name type="scientific">Deefgea chitinilytica</name>
    <dbReference type="NCBI Taxonomy" id="570276"/>
    <lineage>
        <taxon>Bacteria</taxon>
        <taxon>Pseudomonadati</taxon>
        <taxon>Pseudomonadota</taxon>
        <taxon>Betaproteobacteria</taxon>
        <taxon>Neisseriales</taxon>
        <taxon>Chitinibacteraceae</taxon>
        <taxon>Deefgea</taxon>
    </lineage>
</organism>
<dbReference type="InterPro" id="IPR040756">
    <property type="entry name" value="Peptidase_M61_N"/>
</dbReference>
<dbReference type="SMART" id="SM00228">
    <property type="entry name" value="PDZ"/>
    <property type="match status" value="1"/>
</dbReference>
<feature type="domain" description="PDZ" evidence="1">
    <location>
        <begin position="488"/>
        <end position="542"/>
    </location>
</feature>
<sequence>MMIYYKISPCNPAAHLFSIELTIDSPDPNGQELYLPTWIPGSYLIREFAKNIVSIAAKSSAGAVLLRKLDKARWQAEAVAGALTVTYTVYAYDLSVRGAYLDTERGFFNGTSVFLAVAGYEECPCRVQIVAPADTRWRVATTLKPAQVDVAAFGEYQAENYDELIDHPVEMADFSVIRFEACGVPHRLVVSGRHQADLTRVANDLRRICEYQIQFFGSPAPFKEYVFLTLVVGDGYGGLEHRASTALICKRSDLPLPHEVEIKPGYLQFLGLCSHEYFHSWNVKRIKPAVYAPYDLQQENYSRLLWAFEGITSYYDDLTLVRSGLINQQTYLDLLSQTITSVERGQGRLVQTLEDASFDAWVKYYRQDENSPNALVSYYTKGALFALCLDLTIRQKTGGEKSLDDVMRALWLRFGLSFEQAKLGVAEDEWEKIAQQVTGLDLSCLFDLGLRSTTELPLRSLLLELGIEWQQRAASSSADKGGWQEGLKSSNSSLGVKTVAETSGVKLTHVFTNGAAQLAGLAAGDVLLAWNGLRLTNANLEQFISSSLVGERVEIHAFRRDELMQFELFVQAAPLDTVGLKAPATLEVGFLKA</sequence>
<evidence type="ECO:0000259" key="1">
    <source>
        <dbReference type="PROSITE" id="PS50106"/>
    </source>
</evidence>
<dbReference type="Pfam" id="PF05299">
    <property type="entry name" value="Peptidase_M61"/>
    <property type="match status" value="1"/>
</dbReference>
<dbReference type="Gene3D" id="2.60.40.3650">
    <property type="match status" value="1"/>
</dbReference>
<gene>
    <name evidence="2" type="ORF">GM173_04395</name>
</gene>
<protein>
    <submittedName>
        <fullName evidence="2">PDZ domain-containing protein</fullName>
    </submittedName>
</protein>
<dbReference type="Proteomes" id="UP001195660">
    <property type="component" value="Unassembled WGS sequence"/>
</dbReference>
<dbReference type="InterPro" id="IPR007963">
    <property type="entry name" value="Peptidase_M61_catalytic"/>
</dbReference>
<dbReference type="EMBL" id="WOFE01000001">
    <property type="protein sequence ID" value="MBM5570818.1"/>
    <property type="molecule type" value="Genomic_DNA"/>
</dbReference>
<comment type="caution">
    <text evidence="2">The sequence shown here is derived from an EMBL/GenBank/DDBJ whole genome shotgun (WGS) entry which is preliminary data.</text>
</comment>
<dbReference type="Pfam" id="PF17899">
    <property type="entry name" value="Peptidase_M61_N"/>
    <property type="match status" value="1"/>
</dbReference>
<dbReference type="SUPFAM" id="SSF50156">
    <property type="entry name" value="PDZ domain-like"/>
    <property type="match status" value="1"/>
</dbReference>